<reference evidence="1" key="1">
    <citation type="submission" date="2014-07" db="EMBL/GenBank/DDBJ databases">
        <authorList>
            <person name="Urmite Genomes Urmite Genomes"/>
        </authorList>
    </citation>
    <scope>NUCLEOTIDE SEQUENCE</scope>
    <source>
        <strain evidence="1">13S34_air</strain>
    </source>
</reference>
<accession>A0A078M4M9</accession>
<dbReference type="SUPFAM" id="SSF47598">
    <property type="entry name" value="Ribbon-helix-helix"/>
    <property type="match status" value="1"/>
</dbReference>
<gene>
    <name evidence="1" type="ORF">BN1050_00563</name>
</gene>
<dbReference type="AlphaFoldDB" id="A0A078M4M9"/>
<name>A0A078M4M9_9BACL</name>
<evidence type="ECO:0000313" key="1">
    <source>
        <dbReference type="EMBL" id="CEA00307.1"/>
    </source>
</evidence>
<dbReference type="CDD" id="cd22231">
    <property type="entry name" value="RHH_NikR_HicB-like"/>
    <property type="match status" value="1"/>
</dbReference>
<dbReference type="GO" id="GO:0006355">
    <property type="term" value="P:regulation of DNA-templated transcription"/>
    <property type="evidence" value="ECO:0007669"/>
    <property type="project" value="InterPro"/>
</dbReference>
<dbReference type="Gene3D" id="1.10.1220.10">
    <property type="entry name" value="Met repressor-like"/>
    <property type="match status" value="1"/>
</dbReference>
<proteinExistence type="predicted"/>
<dbReference type="InterPro" id="IPR010985">
    <property type="entry name" value="Ribbon_hlx_hlx"/>
</dbReference>
<dbReference type="HOGENOM" id="CLU_214199_1_0_9"/>
<dbReference type="PATRIC" id="fig|1461583.4.peg.535"/>
<sequence>MSQVLNMRYPKELLKRIDEFKEKKGFTTRTQAIIYLIQYALEQLDNRDGK</sequence>
<dbReference type="InterPro" id="IPR013321">
    <property type="entry name" value="Arc_rbn_hlx_hlx"/>
</dbReference>
<dbReference type="EMBL" id="LN483073">
    <property type="protein sequence ID" value="CEA00307.1"/>
    <property type="molecule type" value="Genomic_DNA"/>
</dbReference>
<protein>
    <submittedName>
        <fullName evidence="1">Uncharacterized protein</fullName>
    </submittedName>
</protein>
<organism evidence="1">
    <name type="scientific">Metalysinibacillus saudimassiliensis</name>
    <dbReference type="NCBI Taxonomy" id="1461583"/>
    <lineage>
        <taxon>Bacteria</taxon>
        <taxon>Bacillati</taxon>
        <taxon>Bacillota</taxon>
        <taxon>Bacilli</taxon>
        <taxon>Bacillales</taxon>
        <taxon>Caryophanaceae</taxon>
        <taxon>Metalysinibacillus</taxon>
    </lineage>
</organism>